<evidence type="ECO:0000256" key="2">
    <source>
        <dbReference type="SAM" id="SignalP"/>
    </source>
</evidence>
<proteinExistence type="predicted"/>
<feature type="chain" id="PRO_5028379848" description="Glutaredoxin domain-containing protein" evidence="2">
    <location>
        <begin position="23"/>
        <end position="78"/>
    </location>
</feature>
<evidence type="ECO:0000313" key="3">
    <source>
        <dbReference type="EMBL" id="CAA6825934.1"/>
    </source>
</evidence>
<dbReference type="PROSITE" id="PS00195">
    <property type="entry name" value="GLUTAREDOXIN_1"/>
    <property type="match status" value="1"/>
</dbReference>
<dbReference type="InterPro" id="IPR017937">
    <property type="entry name" value="Thioredoxin_CS"/>
</dbReference>
<dbReference type="InterPro" id="IPR011767">
    <property type="entry name" value="GLR_AS"/>
</dbReference>
<dbReference type="Gene3D" id="3.40.30.10">
    <property type="entry name" value="Glutaredoxin"/>
    <property type="match status" value="1"/>
</dbReference>
<dbReference type="SUPFAM" id="SSF52833">
    <property type="entry name" value="Thioredoxin-like"/>
    <property type="match status" value="1"/>
</dbReference>
<dbReference type="EMBL" id="CACVAZ010000200">
    <property type="protein sequence ID" value="CAA6825934.1"/>
    <property type="molecule type" value="Genomic_DNA"/>
</dbReference>
<sequence length="78" mass="9386">MRNFWRLLWMFSLLLLTLNANPQKEEIILYYGNGCVHCAHVEKVLKEHNLEDKFVKKEIYQNLKNAEEFNDVCDENKI</sequence>
<feature type="non-terminal residue" evidence="3">
    <location>
        <position position="78"/>
    </location>
</feature>
<reference evidence="3" key="1">
    <citation type="submission" date="2020-01" db="EMBL/GenBank/DDBJ databases">
        <authorList>
            <person name="Meier V. D."/>
            <person name="Meier V D."/>
        </authorList>
    </citation>
    <scope>NUCLEOTIDE SEQUENCE</scope>
    <source>
        <strain evidence="3">HLG_WM_MAG_02</strain>
    </source>
</reference>
<dbReference type="InterPro" id="IPR036249">
    <property type="entry name" value="Thioredoxin-like_sf"/>
</dbReference>
<accession>A0A6S6U2N6</accession>
<feature type="signal peptide" evidence="2">
    <location>
        <begin position="1"/>
        <end position="22"/>
    </location>
</feature>
<dbReference type="AlphaFoldDB" id="A0A6S6U2N6"/>
<organism evidence="3">
    <name type="scientific">uncultured Sulfurovum sp</name>
    <dbReference type="NCBI Taxonomy" id="269237"/>
    <lineage>
        <taxon>Bacteria</taxon>
        <taxon>Pseudomonadati</taxon>
        <taxon>Campylobacterota</taxon>
        <taxon>Epsilonproteobacteria</taxon>
        <taxon>Campylobacterales</taxon>
        <taxon>Sulfurovaceae</taxon>
        <taxon>Sulfurovum</taxon>
        <taxon>environmental samples</taxon>
    </lineage>
</organism>
<protein>
    <recommendedName>
        <fullName evidence="4">Glutaredoxin domain-containing protein</fullName>
    </recommendedName>
</protein>
<keyword evidence="2" id="KW-0732">Signal</keyword>
<evidence type="ECO:0000256" key="1">
    <source>
        <dbReference type="ARBA" id="ARBA00023284"/>
    </source>
</evidence>
<keyword evidence="1" id="KW-0676">Redox-active center</keyword>
<name>A0A6S6U2N6_9BACT</name>
<evidence type="ECO:0008006" key="4">
    <source>
        <dbReference type="Google" id="ProtNLM"/>
    </source>
</evidence>
<dbReference type="PROSITE" id="PS00194">
    <property type="entry name" value="THIOREDOXIN_1"/>
    <property type="match status" value="1"/>
</dbReference>
<gene>
    <name evidence="3" type="ORF">HELGO_WM25196</name>
</gene>